<keyword evidence="1" id="KW-1133">Transmembrane helix</keyword>
<name>A0A137P360_CONC2</name>
<protein>
    <submittedName>
        <fullName evidence="2">Uncharacterized protein</fullName>
    </submittedName>
</protein>
<keyword evidence="1" id="KW-0472">Membrane</keyword>
<reference evidence="2 3" key="1">
    <citation type="journal article" date="2015" name="Genome Biol. Evol.">
        <title>Phylogenomic analyses indicate that early fungi evolved digesting cell walls of algal ancestors of land plants.</title>
        <authorList>
            <person name="Chang Y."/>
            <person name="Wang S."/>
            <person name="Sekimoto S."/>
            <person name="Aerts A.L."/>
            <person name="Choi C."/>
            <person name="Clum A."/>
            <person name="LaButti K.M."/>
            <person name="Lindquist E.A."/>
            <person name="Yee Ngan C."/>
            <person name="Ohm R.A."/>
            <person name="Salamov A.A."/>
            <person name="Grigoriev I.V."/>
            <person name="Spatafora J.W."/>
            <person name="Berbee M.L."/>
        </authorList>
    </citation>
    <scope>NUCLEOTIDE SEQUENCE [LARGE SCALE GENOMIC DNA]</scope>
    <source>
        <strain evidence="2 3">NRRL 28638</strain>
    </source>
</reference>
<evidence type="ECO:0000313" key="2">
    <source>
        <dbReference type="EMBL" id="KXN69453.1"/>
    </source>
</evidence>
<accession>A0A137P360</accession>
<keyword evidence="1" id="KW-0812">Transmembrane</keyword>
<evidence type="ECO:0000313" key="3">
    <source>
        <dbReference type="Proteomes" id="UP000070444"/>
    </source>
</evidence>
<sequence>MDSNNLSANVLYHVSSRVDILDPYNNQIDFKNTPLTMFNFSALFYGILCAMYTNQILLRGLKQIEIGLKRSTEDNQVAICYYKKYKLMQVIFKLIIVFGFIECMSVIVLNLVLVKLNFIITLLVEFIFILKYFVICVSLSKSYNKTRNQEPVACQMAPRRSNAIVTRKHIRLNETLLGNYMLLTPRPQNGGTWWRYLLNLIF</sequence>
<feature type="transmembrane region" description="Helical" evidence="1">
    <location>
        <begin position="90"/>
        <end position="112"/>
    </location>
</feature>
<keyword evidence="3" id="KW-1185">Reference proteome</keyword>
<evidence type="ECO:0000256" key="1">
    <source>
        <dbReference type="SAM" id="Phobius"/>
    </source>
</evidence>
<dbReference type="AlphaFoldDB" id="A0A137P360"/>
<feature type="transmembrane region" description="Helical" evidence="1">
    <location>
        <begin position="42"/>
        <end position="61"/>
    </location>
</feature>
<dbReference type="EMBL" id="KQ964534">
    <property type="protein sequence ID" value="KXN69453.1"/>
    <property type="molecule type" value="Genomic_DNA"/>
</dbReference>
<organism evidence="2 3">
    <name type="scientific">Conidiobolus coronatus (strain ATCC 28846 / CBS 209.66 / NRRL 28638)</name>
    <name type="common">Delacroixia coronata</name>
    <dbReference type="NCBI Taxonomy" id="796925"/>
    <lineage>
        <taxon>Eukaryota</taxon>
        <taxon>Fungi</taxon>
        <taxon>Fungi incertae sedis</taxon>
        <taxon>Zoopagomycota</taxon>
        <taxon>Entomophthoromycotina</taxon>
        <taxon>Entomophthoromycetes</taxon>
        <taxon>Entomophthorales</taxon>
        <taxon>Ancylistaceae</taxon>
        <taxon>Conidiobolus</taxon>
    </lineage>
</organism>
<feature type="transmembrane region" description="Helical" evidence="1">
    <location>
        <begin position="118"/>
        <end position="139"/>
    </location>
</feature>
<gene>
    <name evidence="2" type="ORF">CONCODRAFT_8140</name>
</gene>
<proteinExistence type="predicted"/>
<dbReference type="Proteomes" id="UP000070444">
    <property type="component" value="Unassembled WGS sequence"/>
</dbReference>